<gene>
    <name evidence="2" type="ORF">STAS_03012</name>
</gene>
<dbReference type="Proteomes" id="UP000325081">
    <property type="component" value="Unassembled WGS sequence"/>
</dbReference>
<dbReference type="EMBL" id="BKCP01001669">
    <property type="protein sequence ID" value="GER27316.1"/>
    <property type="molecule type" value="Genomic_DNA"/>
</dbReference>
<accession>A0A5A7P3C3</accession>
<name>A0A5A7P3C3_STRAF</name>
<evidence type="ECO:0000313" key="3">
    <source>
        <dbReference type="Proteomes" id="UP000325081"/>
    </source>
</evidence>
<sequence>MESGQDLDFIRGVYARKRVCLDLTSDEDSKPDQDVEAIFKEEIGAPVRPLPIYQLDPSSAIVLLISSSGTTTSSRERASSLEELPRERCDESLKRKDSGCSGLVDLAIGFLVRFILTSEMKDGKMMMAPSGSSEASSSTTANPVGQVVENRNYEVSQDALFDAVGAEEMREWEELRNSGES</sequence>
<evidence type="ECO:0000256" key="1">
    <source>
        <dbReference type="SAM" id="MobiDB-lite"/>
    </source>
</evidence>
<protein>
    <submittedName>
        <fullName evidence="2">Dynein heavy chain 17</fullName>
    </submittedName>
</protein>
<feature type="region of interest" description="Disordered" evidence="1">
    <location>
        <begin position="126"/>
        <end position="145"/>
    </location>
</feature>
<comment type="caution">
    <text evidence="2">The sequence shown here is derived from an EMBL/GenBank/DDBJ whole genome shotgun (WGS) entry which is preliminary data.</text>
</comment>
<dbReference type="AlphaFoldDB" id="A0A5A7P3C3"/>
<proteinExistence type="predicted"/>
<reference evidence="3" key="1">
    <citation type="journal article" date="2019" name="Curr. Biol.">
        <title>Genome Sequence of Striga asiatica Provides Insight into the Evolution of Plant Parasitism.</title>
        <authorList>
            <person name="Yoshida S."/>
            <person name="Kim S."/>
            <person name="Wafula E.K."/>
            <person name="Tanskanen J."/>
            <person name="Kim Y.M."/>
            <person name="Honaas L."/>
            <person name="Yang Z."/>
            <person name="Spallek T."/>
            <person name="Conn C.E."/>
            <person name="Ichihashi Y."/>
            <person name="Cheong K."/>
            <person name="Cui S."/>
            <person name="Der J.P."/>
            <person name="Gundlach H."/>
            <person name="Jiao Y."/>
            <person name="Hori C."/>
            <person name="Ishida J.K."/>
            <person name="Kasahara H."/>
            <person name="Kiba T."/>
            <person name="Kim M.S."/>
            <person name="Koo N."/>
            <person name="Laohavisit A."/>
            <person name="Lee Y.H."/>
            <person name="Lumba S."/>
            <person name="McCourt P."/>
            <person name="Mortimer J.C."/>
            <person name="Mutuku J.M."/>
            <person name="Nomura T."/>
            <person name="Sasaki-Sekimoto Y."/>
            <person name="Seto Y."/>
            <person name="Wang Y."/>
            <person name="Wakatake T."/>
            <person name="Sakakibara H."/>
            <person name="Demura T."/>
            <person name="Yamaguchi S."/>
            <person name="Yoneyama K."/>
            <person name="Manabe R.I."/>
            <person name="Nelson D.C."/>
            <person name="Schulman A.H."/>
            <person name="Timko M.P."/>
            <person name="dePamphilis C.W."/>
            <person name="Choi D."/>
            <person name="Shirasu K."/>
        </authorList>
    </citation>
    <scope>NUCLEOTIDE SEQUENCE [LARGE SCALE GENOMIC DNA]</scope>
    <source>
        <strain evidence="3">cv. UVA1</strain>
    </source>
</reference>
<organism evidence="2 3">
    <name type="scientific">Striga asiatica</name>
    <name type="common">Asiatic witchweed</name>
    <name type="synonym">Buchnera asiatica</name>
    <dbReference type="NCBI Taxonomy" id="4170"/>
    <lineage>
        <taxon>Eukaryota</taxon>
        <taxon>Viridiplantae</taxon>
        <taxon>Streptophyta</taxon>
        <taxon>Embryophyta</taxon>
        <taxon>Tracheophyta</taxon>
        <taxon>Spermatophyta</taxon>
        <taxon>Magnoliopsida</taxon>
        <taxon>eudicotyledons</taxon>
        <taxon>Gunneridae</taxon>
        <taxon>Pentapetalae</taxon>
        <taxon>asterids</taxon>
        <taxon>lamiids</taxon>
        <taxon>Lamiales</taxon>
        <taxon>Orobanchaceae</taxon>
        <taxon>Buchnereae</taxon>
        <taxon>Striga</taxon>
    </lineage>
</organism>
<feature type="compositionally biased region" description="Low complexity" evidence="1">
    <location>
        <begin position="126"/>
        <end position="141"/>
    </location>
</feature>
<evidence type="ECO:0000313" key="2">
    <source>
        <dbReference type="EMBL" id="GER27316.1"/>
    </source>
</evidence>
<keyword evidence="3" id="KW-1185">Reference proteome</keyword>